<evidence type="ECO:0000313" key="2">
    <source>
        <dbReference type="EMBL" id="KAE9223459.1"/>
    </source>
</evidence>
<feature type="region of interest" description="Disordered" evidence="1">
    <location>
        <begin position="356"/>
        <end position="512"/>
    </location>
</feature>
<evidence type="ECO:0000313" key="3">
    <source>
        <dbReference type="Proteomes" id="UP000433483"/>
    </source>
</evidence>
<feature type="compositionally biased region" description="Low complexity" evidence="1">
    <location>
        <begin position="403"/>
        <end position="416"/>
    </location>
</feature>
<feature type="compositionally biased region" description="Basic and acidic residues" evidence="1">
    <location>
        <begin position="356"/>
        <end position="365"/>
    </location>
</feature>
<dbReference type="EMBL" id="QXGB01000231">
    <property type="protein sequence ID" value="KAE9223459.1"/>
    <property type="molecule type" value="Genomic_DNA"/>
</dbReference>
<evidence type="ECO:0000256" key="1">
    <source>
        <dbReference type="SAM" id="MobiDB-lite"/>
    </source>
</evidence>
<feature type="compositionally biased region" description="Basic and acidic residues" evidence="1">
    <location>
        <begin position="377"/>
        <end position="389"/>
    </location>
</feature>
<feature type="compositionally biased region" description="Polar residues" evidence="1">
    <location>
        <begin position="501"/>
        <end position="512"/>
    </location>
</feature>
<dbReference type="Proteomes" id="UP000433483">
    <property type="component" value="Unassembled WGS sequence"/>
</dbReference>
<sequence length="512" mass="57766">MGFLYKATKMAESYAGGNSCDDNDDLTVREKVIEFAQEKVAEREVEKYQPGYVEKHKSIVEKAVEAAEGYIAKQGESYRDEDEDSSSSSSSSSDSSSECETKEYASYTKTTRDIPGTDTRVEEEVTVSVRTTTTPEYPSVSTQNYNSSSYRQGDSYGAFNRATLESNDVCSSSEYRSTHIRNETECGTKEYSSYSRTTRDDSEGYCPGNFGDASSSYLTRTTAAPEYSRDVSSYSSVGRQNDDYGALNRMPLEGNSVSSTSEYRSTRIHDEDEYERKEYSSYTRTSRDESDGFGGAMSAYATRVDEEVDYSVRTTASPEYVGNSSREYNSSSYQRTIRQDDNCDAFNRMTLERNDTAYRSTRERDEADYENEYSSYSRDESSYSTRVDEEVNVSVRTTSTPEYCNNSTPNYSSSSYRSERREDESCGVFNNVSSSSEYRVDGAGREMEEHSSYSRTSRDESTEYRPSPSYSSRVDEQVSYSSRTTLEFSSRPTGGVYGTRELQSYGGNSYGY</sequence>
<name>A0A6A3YU22_9STRA</name>
<reference evidence="2 3" key="1">
    <citation type="submission" date="2018-08" db="EMBL/GenBank/DDBJ databases">
        <title>Genomic investigation of the strawberry pathogen Phytophthora fragariae indicates pathogenicity is determined by transcriptional variation in three key races.</title>
        <authorList>
            <person name="Adams T.M."/>
            <person name="Armitage A.D."/>
            <person name="Sobczyk M.K."/>
            <person name="Bates H.J."/>
            <person name="Dunwell J.M."/>
            <person name="Nellist C.F."/>
            <person name="Harrison R.J."/>
        </authorList>
    </citation>
    <scope>NUCLEOTIDE SEQUENCE [LARGE SCALE GENOMIC DNA]</scope>
    <source>
        <strain evidence="2 3">NOV-27</strain>
    </source>
</reference>
<dbReference type="AlphaFoldDB" id="A0A6A3YU22"/>
<feature type="compositionally biased region" description="Polar residues" evidence="1">
    <location>
        <begin position="212"/>
        <end position="222"/>
    </location>
</feature>
<feature type="compositionally biased region" description="Polar residues" evidence="1">
    <location>
        <begin position="139"/>
        <end position="149"/>
    </location>
</feature>
<protein>
    <submittedName>
        <fullName evidence="2">Uncharacterized protein</fullName>
    </submittedName>
</protein>
<feature type="compositionally biased region" description="Basic and acidic residues" evidence="1">
    <location>
        <begin position="264"/>
        <end position="290"/>
    </location>
</feature>
<comment type="caution">
    <text evidence="2">The sequence shown here is derived from an EMBL/GenBank/DDBJ whole genome shotgun (WGS) entry which is preliminary data.</text>
</comment>
<feature type="compositionally biased region" description="Basic and acidic residues" evidence="1">
    <location>
        <begin position="438"/>
        <end position="463"/>
    </location>
</feature>
<feature type="compositionally biased region" description="Polar residues" evidence="1">
    <location>
        <begin position="230"/>
        <end position="239"/>
    </location>
</feature>
<feature type="region of interest" description="Disordered" evidence="1">
    <location>
        <begin position="73"/>
        <end position="149"/>
    </location>
</feature>
<keyword evidence="3" id="KW-1185">Reference proteome</keyword>
<feature type="region of interest" description="Disordered" evidence="1">
    <location>
        <begin position="189"/>
        <end position="290"/>
    </location>
</feature>
<feature type="compositionally biased region" description="Polar residues" evidence="1">
    <location>
        <begin position="428"/>
        <end position="437"/>
    </location>
</feature>
<accession>A0A6A3YU22</accession>
<feature type="compositionally biased region" description="Polar residues" evidence="1">
    <location>
        <begin position="468"/>
        <end position="492"/>
    </location>
</feature>
<feature type="compositionally biased region" description="Low complexity" evidence="1">
    <location>
        <begin position="126"/>
        <end position="136"/>
    </location>
</feature>
<feature type="compositionally biased region" description="Low complexity" evidence="1">
    <location>
        <begin position="86"/>
        <end position="98"/>
    </location>
</feature>
<organism evidence="2 3">
    <name type="scientific">Phytophthora fragariae</name>
    <dbReference type="NCBI Taxonomy" id="53985"/>
    <lineage>
        <taxon>Eukaryota</taxon>
        <taxon>Sar</taxon>
        <taxon>Stramenopiles</taxon>
        <taxon>Oomycota</taxon>
        <taxon>Peronosporomycetes</taxon>
        <taxon>Peronosporales</taxon>
        <taxon>Peronosporaceae</taxon>
        <taxon>Phytophthora</taxon>
    </lineage>
</organism>
<proteinExistence type="predicted"/>
<dbReference type="OrthoDB" id="116961at2759"/>
<gene>
    <name evidence="2" type="ORF">PF005_g6294</name>
</gene>